<dbReference type="SUPFAM" id="SSF53098">
    <property type="entry name" value="Ribonuclease H-like"/>
    <property type="match status" value="1"/>
</dbReference>
<reference evidence="7" key="1">
    <citation type="submission" date="2010-11" db="EMBL/GenBank/DDBJ databases">
        <title>Small RNAs from the Germline and Embryos of Ascaris Reveal their Conservation, Divergence, and Surprising Early Expression in Nematodes.</title>
        <authorList>
            <person name="Wang J."/>
            <person name="Davis R.E."/>
        </authorList>
    </citation>
    <scope>NUCLEOTIDE SEQUENCE</scope>
</reference>
<dbReference type="CDD" id="cd04657">
    <property type="entry name" value="Piwi_ago-like"/>
    <property type="match status" value="1"/>
</dbReference>
<dbReference type="PROSITE" id="PS50822">
    <property type="entry name" value="PIWI"/>
    <property type="match status" value="1"/>
</dbReference>
<proteinExistence type="evidence at transcript level"/>
<evidence type="ECO:0000313" key="6">
    <source>
        <dbReference type="EMBL" id="ADY40682.1"/>
    </source>
</evidence>
<dbReference type="Pfam" id="PF08699">
    <property type="entry name" value="ArgoL1"/>
    <property type="match status" value="1"/>
</dbReference>
<dbReference type="EMBL" id="JI164949">
    <property type="protein sequence ID" value="ADY40682.1"/>
    <property type="molecule type" value="mRNA"/>
</dbReference>
<dbReference type="InterPro" id="IPR036397">
    <property type="entry name" value="RNaseH_sf"/>
</dbReference>
<feature type="domain" description="Piwi" evidence="5">
    <location>
        <begin position="527"/>
        <end position="837"/>
    </location>
</feature>
<dbReference type="GO" id="GO:0003723">
    <property type="term" value="F:RNA binding"/>
    <property type="evidence" value="ECO:0007669"/>
    <property type="project" value="InterPro"/>
</dbReference>
<dbReference type="Pfam" id="PF02171">
    <property type="entry name" value="Piwi"/>
    <property type="match status" value="1"/>
</dbReference>
<keyword evidence="2" id="KW-0943">RNA-mediated gene silencing</keyword>
<dbReference type="InterPro" id="IPR014811">
    <property type="entry name" value="ArgoL1"/>
</dbReference>
<dbReference type="Gene3D" id="3.40.50.2300">
    <property type="match status" value="1"/>
</dbReference>
<sequence length="872" mass="97672">MASYSLAGSPRSKGKINSSSPTDGDDGSTPEGCSSDVKDQRDPFVLAPRPAAGRLGAPIKICANLFTVTVAAEMNIYLYEVVVEDDRLPPSVNREVMKALINTYECYFGDVATVYDGRRKLYTNALVPIDRDQESVQVILPQERLDEVFTVKIRLVRKVNIDCRNGLYAMHTVLKHYSSLSFTQVGSSFFEKSRRLSTALGSGREIWFGFHQSIRPTQLGTMLNIDVLATAFYKDLCVIDFLREMFDPHTDFIDQPDVLMSDNQRSKLARELRGLRIYTTHINNIHRKYRVCNVTRKSANAQLFPLADEKGLITEISVAEYFLRKYNHELRYGYLPCLQVGREEGHVYLPLEVCTIAKGQRCSRKLTDAQTSAMIKTTARSAPDRVQATMALAEKLSAALGDEKDGFRVTVHPNMAMVTGRILPAPRILYGGKTRQVVTPDKGIWDMRGKQYFSGVEVHTWAVACFVQCSLCSEAALMSFVGSIQHIANDNGMTMSARPCFCKYAVSCEQVEPMFKFIQSAFPSIQLIVVILGGKTPIYAEVKRVGDTLLGVATQCVQVKHVTKLNSQTLSNLCLKINVKLGGINSVLLPQSRPAVFNEPVVFFGADLCHPSPSDPSKPTIVSVVASMDGHPSSYSSLVRLQYVRLIDGEQQRRSESIEELDTMAVELLLRFYRITRFKPSRIFYFRSGIPESVSHHVLHDELVALRKACLTLQSSYQPGITFIAVQKNHHTRLFCADRRNMSGRSGNVPAGTIVDSGITDQQQFDFYMCSHSGVQGTSRPCRYHVLWDDNKMSSDELETLIYQLCHTYARCTRAVSVPAPIYYAHLAVQRARHHCADREFESEYDTAGTNTASASHQIAIHEKLKCSMYFC</sequence>
<dbReference type="FunFam" id="3.40.50.2300:FF:000005">
    <property type="entry name" value="Protein argonaute-2"/>
    <property type="match status" value="1"/>
</dbReference>
<dbReference type="InterPro" id="IPR032473">
    <property type="entry name" value="Argonaute_Mid_dom"/>
</dbReference>
<dbReference type="PANTHER" id="PTHR22891">
    <property type="entry name" value="EUKARYOTIC TRANSLATION INITIATION FACTOR 2C"/>
    <property type="match status" value="1"/>
</dbReference>
<evidence type="ECO:0000259" key="4">
    <source>
        <dbReference type="PROSITE" id="PS50821"/>
    </source>
</evidence>
<dbReference type="SMART" id="SM00949">
    <property type="entry name" value="PAZ"/>
    <property type="match status" value="1"/>
</dbReference>
<dbReference type="EMBL" id="HQ611967">
    <property type="protein sequence ID" value="AEF32754.1"/>
    <property type="molecule type" value="mRNA"/>
</dbReference>
<dbReference type="Pfam" id="PF02170">
    <property type="entry name" value="PAZ"/>
    <property type="match status" value="1"/>
</dbReference>
<dbReference type="PROSITE" id="PS50821">
    <property type="entry name" value="PAZ"/>
    <property type="match status" value="1"/>
</dbReference>
<dbReference type="InterPro" id="IPR036085">
    <property type="entry name" value="PAZ_dom_sf"/>
</dbReference>
<feature type="domain" description="PAZ" evidence="4">
    <location>
        <begin position="237"/>
        <end position="358"/>
    </location>
</feature>
<dbReference type="SMART" id="SM01163">
    <property type="entry name" value="DUF1785"/>
    <property type="match status" value="1"/>
</dbReference>
<dbReference type="GO" id="GO:0031047">
    <property type="term" value="P:regulatory ncRNA-mediated gene silencing"/>
    <property type="evidence" value="ECO:0007669"/>
    <property type="project" value="UniProtKB-KW"/>
</dbReference>
<feature type="region of interest" description="Disordered" evidence="3">
    <location>
        <begin position="1"/>
        <end position="40"/>
    </location>
</feature>
<accession>F1KS28</accession>
<dbReference type="Pfam" id="PF16487">
    <property type="entry name" value="ArgoMid"/>
    <property type="match status" value="1"/>
</dbReference>
<name>F1KS28_ASCSU</name>
<dbReference type="InterPro" id="IPR012337">
    <property type="entry name" value="RNaseH-like_sf"/>
</dbReference>
<dbReference type="AlphaFoldDB" id="F1KS28"/>
<reference evidence="6" key="2">
    <citation type="journal article" date="2011" name="Genome Res.">
        <title>Deep small RNA sequencing from the nematode Ascaris reveals conservation, functional diversification, and novel developmental profiles.</title>
        <authorList>
            <person name="Wang J."/>
            <person name="Czech B."/>
            <person name="Crunk A."/>
            <person name="Wallace A."/>
            <person name="Mitreva M."/>
            <person name="Hannon G.J."/>
            <person name="Davis R.E."/>
        </authorList>
    </citation>
    <scope>NUCLEOTIDE SEQUENCE</scope>
</reference>
<evidence type="ECO:0000313" key="7">
    <source>
        <dbReference type="EMBL" id="AEF32754.1"/>
    </source>
</evidence>
<dbReference type="FunFam" id="2.170.260.10:FF:000001">
    <property type="entry name" value="Protein argonaute-2"/>
    <property type="match status" value="1"/>
</dbReference>
<dbReference type="SMART" id="SM00950">
    <property type="entry name" value="Piwi"/>
    <property type="match status" value="1"/>
</dbReference>
<evidence type="ECO:0000256" key="1">
    <source>
        <dbReference type="ARBA" id="ARBA00008201"/>
    </source>
</evidence>
<dbReference type="Pfam" id="PF16486">
    <property type="entry name" value="ArgoN"/>
    <property type="match status" value="1"/>
</dbReference>
<dbReference type="InterPro" id="IPR003165">
    <property type="entry name" value="Piwi"/>
</dbReference>
<dbReference type="InterPro" id="IPR045246">
    <property type="entry name" value="Piwi_ago-like"/>
</dbReference>
<evidence type="ECO:0000256" key="2">
    <source>
        <dbReference type="ARBA" id="ARBA00023158"/>
    </source>
</evidence>
<dbReference type="InterPro" id="IPR003100">
    <property type="entry name" value="PAZ_dom"/>
</dbReference>
<dbReference type="CDD" id="cd02846">
    <property type="entry name" value="PAZ_argonaute_like"/>
    <property type="match status" value="1"/>
</dbReference>
<evidence type="ECO:0000259" key="5">
    <source>
        <dbReference type="PROSITE" id="PS50822"/>
    </source>
</evidence>
<evidence type="ECO:0000256" key="3">
    <source>
        <dbReference type="SAM" id="MobiDB-lite"/>
    </source>
</evidence>
<dbReference type="Gene3D" id="3.30.420.10">
    <property type="entry name" value="Ribonuclease H-like superfamily/Ribonuclease H"/>
    <property type="match status" value="1"/>
</dbReference>
<dbReference type="SUPFAM" id="SSF101690">
    <property type="entry name" value="PAZ domain"/>
    <property type="match status" value="1"/>
</dbReference>
<protein>
    <submittedName>
        <fullName evidence="7">ALG-6</fullName>
    </submittedName>
    <submittedName>
        <fullName evidence="6">Argonaute ALG-new1</fullName>
    </submittedName>
</protein>
<organism evidence="6">
    <name type="scientific">Ascaris suum</name>
    <name type="common">Pig roundworm</name>
    <name type="synonym">Ascaris lumbricoides</name>
    <dbReference type="NCBI Taxonomy" id="6253"/>
    <lineage>
        <taxon>Eukaryota</taxon>
        <taxon>Metazoa</taxon>
        <taxon>Ecdysozoa</taxon>
        <taxon>Nematoda</taxon>
        <taxon>Chromadorea</taxon>
        <taxon>Rhabditida</taxon>
        <taxon>Spirurina</taxon>
        <taxon>Ascaridomorpha</taxon>
        <taxon>Ascaridoidea</taxon>
        <taxon>Ascarididae</taxon>
        <taxon>Ascaris</taxon>
    </lineage>
</organism>
<dbReference type="InterPro" id="IPR032474">
    <property type="entry name" value="Argonaute_N"/>
</dbReference>
<comment type="similarity">
    <text evidence="1">Belongs to the argonaute family. Ago subfamily.</text>
</comment>
<dbReference type="Gene3D" id="2.170.260.10">
    <property type="entry name" value="paz domain"/>
    <property type="match status" value="1"/>
</dbReference>
<gene>
    <name evidence="7" type="primary">ALG-6</name>
</gene>